<feature type="domain" description="FLYWCH-type" evidence="4">
    <location>
        <begin position="256"/>
        <end position="307"/>
    </location>
</feature>
<sequence>MPTGKTVGDKSAPQTRSRIKEDEIVRRSCDITTTENIERAKKATKNDIETWFDRLHSYFDGSNILHILEDPKRIFTCDEVAPSFAVILKLYATASLYSEQFGAPKQESNDPIFVQSRHGNLMIIYNGFKFIKERSSGPKISWVCVRKRWKQCPARMTTLDTVIIHSTGLHNHDCLSVLKQNKQSSKKYRLYDESTLETNMSVYYYTDMFVCNIHHKKSSIASVNFGIPWTTLKDNVVRAKKDQQKDSGVLIPSRSGKKQILMLDGFTYNQNNRSTNWYCSSKGKHCKARIRRLHSGEIARINIDHNHEPPSYYQRDGVYIRL</sequence>
<accession>A0A0L7LGL9</accession>
<keyword evidence="6" id="KW-1185">Reference proteome</keyword>
<protein>
    <submittedName>
        <fullName evidence="5">Modifier of mdg4</fullName>
    </submittedName>
</protein>
<evidence type="ECO:0000259" key="4">
    <source>
        <dbReference type="Pfam" id="PF04500"/>
    </source>
</evidence>
<organism evidence="5 6">
    <name type="scientific">Operophtera brumata</name>
    <name type="common">Winter moth</name>
    <name type="synonym">Phalaena brumata</name>
    <dbReference type="NCBI Taxonomy" id="104452"/>
    <lineage>
        <taxon>Eukaryota</taxon>
        <taxon>Metazoa</taxon>
        <taxon>Ecdysozoa</taxon>
        <taxon>Arthropoda</taxon>
        <taxon>Hexapoda</taxon>
        <taxon>Insecta</taxon>
        <taxon>Pterygota</taxon>
        <taxon>Neoptera</taxon>
        <taxon>Endopterygota</taxon>
        <taxon>Lepidoptera</taxon>
        <taxon>Glossata</taxon>
        <taxon>Ditrysia</taxon>
        <taxon>Geometroidea</taxon>
        <taxon>Geometridae</taxon>
        <taxon>Larentiinae</taxon>
        <taxon>Operophtera</taxon>
    </lineage>
</organism>
<keyword evidence="3" id="KW-0862">Zinc</keyword>
<feature type="domain" description="FLYWCH-type" evidence="4">
    <location>
        <begin position="113"/>
        <end position="172"/>
    </location>
</feature>
<evidence type="ECO:0000256" key="3">
    <source>
        <dbReference type="ARBA" id="ARBA00022833"/>
    </source>
</evidence>
<evidence type="ECO:0000256" key="1">
    <source>
        <dbReference type="ARBA" id="ARBA00022723"/>
    </source>
</evidence>
<evidence type="ECO:0000256" key="2">
    <source>
        <dbReference type="ARBA" id="ARBA00022771"/>
    </source>
</evidence>
<comment type="caution">
    <text evidence="5">The sequence shown here is derived from an EMBL/GenBank/DDBJ whole genome shotgun (WGS) entry which is preliminary data.</text>
</comment>
<reference evidence="5 6" key="1">
    <citation type="journal article" date="2015" name="Genome Biol. Evol.">
        <title>The genome of winter moth (Operophtera brumata) provides a genomic perspective on sexual dimorphism and phenology.</title>
        <authorList>
            <person name="Derks M.F."/>
            <person name="Smit S."/>
            <person name="Salis L."/>
            <person name="Schijlen E."/>
            <person name="Bossers A."/>
            <person name="Mateman C."/>
            <person name="Pijl A.S."/>
            <person name="de Ridder D."/>
            <person name="Groenen M.A."/>
            <person name="Visser M.E."/>
            <person name="Megens H.J."/>
        </authorList>
    </citation>
    <scope>NUCLEOTIDE SEQUENCE [LARGE SCALE GENOMIC DNA]</scope>
    <source>
        <strain evidence="5">WM2013NL</strain>
        <tissue evidence="5">Head and thorax</tissue>
    </source>
</reference>
<dbReference type="EMBL" id="JTDY01001207">
    <property type="protein sequence ID" value="KOB74539.1"/>
    <property type="molecule type" value="Genomic_DNA"/>
</dbReference>
<keyword evidence="1" id="KW-0479">Metal-binding</keyword>
<proteinExistence type="predicted"/>
<dbReference type="Proteomes" id="UP000037510">
    <property type="component" value="Unassembled WGS sequence"/>
</dbReference>
<dbReference type="AlphaFoldDB" id="A0A0L7LGL9"/>
<evidence type="ECO:0000313" key="5">
    <source>
        <dbReference type="EMBL" id="KOB74539.1"/>
    </source>
</evidence>
<evidence type="ECO:0000313" key="6">
    <source>
        <dbReference type="Proteomes" id="UP000037510"/>
    </source>
</evidence>
<dbReference type="InterPro" id="IPR007588">
    <property type="entry name" value="Znf_FLYWCH"/>
</dbReference>
<keyword evidence="2" id="KW-0863">Zinc-finger</keyword>
<name>A0A0L7LGL9_OPEBR</name>
<dbReference type="Pfam" id="PF04500">
    <property type="entry name" value="FLYWCH"/>
    <property type="match status" value="2"/>
</dbReference>
<gene>
    <name evidence="5" type="ORF">OBRU01_08837</name>
</gene>
<dbReference type="GO" id="GO:0008270">
    <property type="term" value="F:zinc ion binding"/>
    <property type="evidence" value="ECO:0007669"/>
    <property type="project" value="UniProtKB-KW"/>
</dbReference>
<dbReference type="Gene3D" id="2.20.25.240">
    <property type="match status" value="2"/>
</dbReference>